<feature type="signal peptide" evidence="2">
    <location>
        <begin position="1"/>
        <end position="31"/>
    </location>
</feature>
<dbReference type="Proteomes" id="UP000481288">
    <property type="component" value="Unassembled WGS sequence"/>
</dbReference>
<evidence type="ECO:0000256" key="1">
    <source>
        <dbReference type="SAM" id="MobiDB-lite"/>
    </source>
</evidence>
<evidence type="ECO:0000313" key="4">
    <source>
        <dbReference type="Proteomes" id="UP000481288"/>
    </source>
</evidence>
<organism evidence="3 4">
    <name type="scientific">Lachnellula cervina</name>
    <dbReference type="NCBI Taxonomy" id="1316786"/>
    <lineage>
        <taxon>Eukaryota</taxon>
        <taxon>Fungi</taxon>
        <taxon>Dikarya</taxon>
        <taxon>Ascomycota</taxon>
        <taxon>Pezizomycotina</taxon>
        <taxon>Leotiomycetes</taxon>
        <taxon>Helotiales</taxon>
        <taxon>Lachnaceae</taxon>
        <taxon>Lachnellula</taxon>
    </lineage>
</organism>
<protein>
    <submittedName>
        <fullName evidence="3">Uncharacterized protein</fullName>
    </submittedName>
</protein>
<evidence type="ECO:0000313" key="3">
    <source>
        <dbReference type="EMBL" id="TVY59343.1"/>
    </source>
</evidence>
<dbReference type="EMBL" id="QGMG01000006">
    <property type="protein sequence ID" value="TVY59343.1"/>
    <property type="molecule type" value="Genomic_DNA"/>
</dbReference>
<feature type="chain" id="PRO_5028921973" evidence="2">
    <location>
        <begin position="32"/>
        <end position="374"/>
    </location>
</feature>
<feature type="region of interest" description="Disordered" evidence="1">
    <location>
        <begin position="66"/>
        <end position="89"/>
    </location>
</feature>
<reference evidence="3 4" key="1">
    <citation type="submission" date="2018-05" db="EMBL/GenBank/DDBJ databases">
        <title>Whole genome sequencing for identification of molecular markers to develop diagnostic detection tools for the regulated plant pathogen Lachnellula willkommii.</title>
        <authorList>
            <person name="Giroux E."/>
            <person name="Bilodeau G."/>
        </authorList>
    </citation>
    <scope>NUCLEOTIDE SEQUENCE [LARGE SCALE GENOMIC DNA]</scope>
    <source>
        <strain evidence="3 4">CBS 625.97</strain>
    </source>
</reference>
<sequence length="374" mass="42278">MAVGSLKRPNVLWAASLFLLFLIWFLWGLKADFFPTSGEWYSSIKNGVGHVKTHFDNSTEEVYVTPDDGVNNENGNSSGTSNIQYSNDSSKTGERPLILYAYHETDNARRNFEFFIAHALHDAADFIFVINGETDAIHLLPERPNIKYIQRGNDCYDMGAFAEVLVKDDLYRKYSRFITMNASIRGPFLPYWATGCWSDMFLSRVTDEVKLVGITMNCRPVPHVQSMIWATDRAGIEVLLFPTETQVKRLKATVPKFSDGEPVPPLQHAGINWCPHEYWNATSVEVHATPLIEAAGYKVDVMMAAFHKQARFEDSCGDPDAAQDPLYDGKYFGTTLHPYDTIFAKANRGTNALTLAKLTQWTDGRNYSSYEHCH</sequence>
<accession>A0A7D8UV03</accession>
<gene>
    <name evidence="3" type="ORF">LCER1_G000737</name>
</gene>
<keyword evidence="4" id="KW-1185">Reference proteome</keyword>
<evidence type="ECO:0000256" key="2">
    <source>
        <dbReference type="SAM" id="SignalP"/>
    </source>
</evidence>
<dbReference type="AlphaFoldDB" id="A0A7D8UV03"/>
<dbReference type="OrthoDB" id="526941at2759"/>
<proteinExistence type="predicted"/>
<comment type="caution">
    <text evidence="3">The sequence shown here is derived from an EMBL/GenBank/DDBJ whole genome shotgun (WGS) entry which is preliminary data.</text>
</comment>
<keyword evidence="2" id="KW-0732">Signal</keyword>
<feature type="compositionally biased region" description="Low complexity" evidence="1">
    <location>
        <begin position="69"/>
        <end position="82"/>
    </location>
</feature>
<name>A0A7D8UV03_9HELO</name>